<feature type="compositionally biased region" description="Polar residues" evidence="1">
    <location>
        <begin position="253"/>
        <end position="269"/>
    </location>
</feature>
<dbReference type="OMA" id="YLFHEDN"/>
<dbReference type="GO" id="GO:0016791">
    <property type="term" value="F:phosphatase activity"/>
    <property type="evidence" value="ECO:0007669"/>
    <property type="project" value="InterPro"/>
</dbReference>
<dbReference type="InterPro" id="IPR050365">
    <property type="entry name" value="TIM50"/>
</dbReference>
<organism evidence="3 4">
    <name type="scientific">Glarea lozoyensis (strain ATCC 20868 / MF5171)</name>
    <dbReference type="NCBI Taxonomy" id="1116229"/>
    <lineage>
        <taxon>Eukaryota</taxon>
        <taxon>Fungi</taxon>
        <taxon>Dikarya</taxon>
        <taxon>Ascomycota</taxon>
        <taxon>Pezizomycotina</taxon>
        <taxon>Leotiomycetes</taxon>
        <taxon>Helotiales</taxon>
        <taxon>Helotiaceae</taxon>
        <taxon>Glarea</taxon>
    </lineage>
</organism>
<feature type="compositionally biased region" description="Basic and acidic residues" evidence="1">
    <location>
        <begin position="195"/>
        <end position="205"/>
    </location>
</feature>
<proteinExistence type="predicted"/>
<feature type="domain" description="FCP1 homology" evidence="2">
    <location>
        <begin position="316"/>
        <end position="489"/>
    </location>
</feature>
<evidence type="ECO:0000259" key="2">
    <source>
        <dbReference type="PROSITE" id="PS50969"/>
    </source>
</evidence>
<sequence length="509" mass="56960">MNSLNILSARVSPPQTPTTSRTNSHANLLSATDRRNSRDSILEEKVPYDVDVQEGDFDGDSTIQEETPLLSKEANSYPPEQFSWHRIPKRISTAVIESLRWMLSTLATPGIYLIACLYDEGGNFAPFSQLRKLGTPFSRNDTQRSGGRDGANSQENSMRLGKTSHEKRQSRRNSVAGSRKIASNSSSSGLSSESESDRDLSHVEDSLDSPAVRRHVRPKSLEPLDEVAPTRRSIRIKLHNEDSMRQRKHRRTQSSSMQNSDPSNVSTGDVPSASIKSPTSPSSSLLMTRYPRAPAAPRPLIPERQPSYVLPDPLSGRVIQKTLILDLDETLIHSMAKGGRMGTGHMVEVKLNTVVGAGGNATLGPQHPILYYVHKRPHCDDFLRKVCKWYNLVVFTASVQEYADPVIDWLEQERKFFSGRYYRQHCTFRHGAFIKDLSSVEPDLSKVMILDNSPLSYMFHRDNAIPIEGWINDPTDNDLLHLVPLLEGLQWVTDVRALLGLRGGEDGKQ</sequence>
<dbReference type="Gene3D" id="3.40.50.1000">
    <property type="entry name" value="HAD superfamily/HAD-like"/>
    <property type="match status" value="1"/>
</dbReference>
<dbReference type="FunFam" id="3.40.50.1000:FF:000089">
    <property type="entry name" value="NIF domain protein"/>
    <property type="match status" value="1"/>
</dbReference>
<name>S3DBI5_GLAL2</name>
<dbReference type="HOGENOM" id="CLU_020262_7_0_1"/>
<keyword evidence="4" id="KW-1185">Reference proteome</keyword>
<dbReference type="CDD" id="cd07521">
    <property type="entry name" value="HAD_FCP1-like"/>
    <property type="match status" value="1"/>
</dbReference>
<dbReference type="Pfam" id="PF03031">
    <property type="entry name" value="NIF"/>
    <property type="match status" value="1"/>
</dbReference>
<dbReference type="EMBL" id="KE145356">
    <property type="protein sequence ID" value="EPE34479.1"/>
    <property type="molecule type" value="Genomic_DNA"/>
</dbReference>
<dbReference type="InterPro" id="IPR023214">
    <property type="entry name" value="HAD_sf"/>
</dbReference>
<evidence type="ECO:0000256" key="1">
    <source>
        <dbReference type="SAM" id="MobiDB-lite"/>
    </source>
</evidence>
<dbReference type="AlphaFoldDB" id="S3DBI5"/>
<protein>
    <submittedName>
        <fullName evidence="3">HAD-like protein</fullName>
    </submittedName>
</protein>
<dbReference type="STRING" id="1116229.S3DBI5"/>
<evidence type="ECO:0000313" key="3">
    <source>
        <dbReference type="EMBL" id="EPE34479.1"/>
    </source>
</evidence>
<dbReference type="OrthoDB" id="277011at2759"/>
<reference evidence="3 4" key="1">
    <citation type="journal article" date="2013" name="BMC Genomics">
        <title>Genomics-driven discovery of the pneumocandin biosynthetic gene cluster in the fungus Glarea lozoyensis.</title>
        <authorList>
            <person name="Chen L."/>
            <person name="Yue Q."/>
            <person name="Zhang X."/>
            <person name="Xiang M."/>
            <person name="Wang C."/>
            <person name="Li S."/>
            <person name="Che Y."/>
            <person name="Ortiz-Lopez F.J."/>
            <person name="Bills G.F."/>
            <person name="Liu X."/>
            <person name="An Z."/>
        </authorList>
    </citation>
    <scope>NUCLEOTIDE SEQUENCE [LARGE SCALE GENOMIC DNA]</scope>
    <source>
        <strain evidence="4">ATCC 20868 / MF5171</strain>
    </source>
</reference>
<feature type="region of interest" description="Disordered" evidence="1">
    <location>
        <begin position="1"/>
        <end position="41"/>
    </location>
</feature>
<dbReference type="KEGG" id="glz:GLAREA_10173"/>
<evidence type="ECO:0000313" key="4">
    <source>
        <dbReference type="Proteomes" id="UP000016922"/>
    </source>
</evidence>
<dbReference type="PROSITE" id="PS50969">
    <property type="entry name" value="FCP1"/>
    <property type="match status" value="1"/>
</dbReference>
<dbReference type="PANTHER" id="PTHR12210">
    <property type="entry name" value="DULLARD PROTEIN PHOSPHATASE"/>
    <property type="match status" value="1"/>
</dbReference>
<feature type="compositionally biased region" description="Low complexity" evidence="1">
    <location>
        <begin position="271"/>
        <end position="287"/>
    </location>
</feature>
<feature type="compositionally biased region" description="Low complexity" evidence="1">
    <location>
        <begin position="183"/>
        <end position="193"/>
    </location>
</feature>
<gene>
    <name evidence="3" type="ORF">GLAREA_10173</name>
</gene>
<dbReference type="Proteomes" id="UP000016922">
    <property type="component" value="Unassembled WGS sequence"/>
</dbReference>
<dbReference type="InterPro" id="IPR011948">
    <property type="entry name" value="Dullard_phosphatase"/>
</dbReference>
<feature type="compositionally biased region" description="Polar residues" evidence="1">
    <location>
        <begin position="137"/>
        <end position="157"/>
    </location>
</feature>
<dbReference type="GeneID" id="19469220"/>
<feature type="region of interest" description="Disordered" evidence="1">
    <location>
        <begin position="135"/>
        <end position="287"/>
    </location>
</feature>
<dbReference type="InterPro" id="IPR004274">
    <property type="entry name" value="FCP1_dom"/>
</dbReference>
<dbReference type="NCBIfam" id="TIGR02251">
    <property type="entry name" value="HIF-SF_euk"/>
    <property type="match status" value="1"/>
</dbReference>
<dbReference type="SMART" id="SM00577">
    <property type="entry name" value="CPDc"/>
    <property type="match status" value="1"/>
</dbReference>
<feature type="compositionally biased region" description="Basic and acidic residues" evidence="1">
    <location>
        <begin position="32"/>
        <end position="41"/>
    </location>
</feature>
<feature type="compositionally biased region" description="Polar residues" evidence="1">
    <location>
        <begin position="17"/>
        <end position="30"/>
    </location>
</feature>
<dbReference type="InterPro" id="IPR036412">
    <property type="entry name" value="HAD-like_sf"/>
</dbReference>
<dbReference type="SUPFAM" id="SSF56784">
    <property type="entry name" value="HAD-like"/>
    <property type="match status" value="1"/>
</dbReference>
<dbReference type="RefSeq" id="XP_008078414.1">
    <property type="nucleotide sequence ID" value="XM_008080223.1"/>
</dbReference>
<dbReference type="eggNOG" id="KOG1605">
    <property type="taxonomic scope" value="Eukaryota"/>
</dbReference>
<accession>S3DBI5</accession>